<keyword evidence="12" id="KW-0812">Transmembrane</keyword>
<dbReference type="Gene3D" id="3.40.50.12550">
    <property type="entry name" value="Ubiquitin-activating enzyme E1, inactive adenylation domain, subdomain 2"/>
    <property type="match status" value="1"/>
</dbReference>
<comment type="catalytic activity">
    <reaction evidence="1">
        <text>ATP + ubiquitin + [E1 ubiquitin-activating enzyme]-L-cysteine = AMP + diphosphate + S-ubiquitinyl-[E1 ubiquitin-activating enzyme]-L-cysteine.</text>
        <dbReference type="EC" id="6.2.1.45"/>
    </reaction>
</comment>
<evidence type="ECO:0000256" key="5">
    <source>
        <dbReference type="ARBA" id="ARBA00022598"/>
    </source>
</evidence>
<dbReference type="Pfam" id="PF00899">
    <property type="entry name" value="ThiF"/>
    <property type="match status" value="1"/>
</dbReference>
<dbReference type="InterPro" id="IPR042302">
    <property type="entry name" value="E1_FCCH_sf"/>
</dbReference>
<dbReference type="GO" id="GO:0019948">
    <property type="term" value="F:SUMO activating enzyme activity"/>
    <property type="evidence" value="ECO:0007669"/>
    <property type="project" value="TreeGrafter"/>
</dbReference>
<evidence type="ECO:0000256" key="1">
    <source>
        <dbReference type="ARBA" id="ARBA00000488"/>
    </source>
</evidence>
<evidence type="ECO:0000256" key="4">
    <source>
        <dbReference type="ARBA" id="ARBA00012990"/>
    </source>
</evidence>
<name>A0A673ZYF8_SALTR</name>
<dbReference type="NCBIfam" id="TIGR01408">
    <property type="entry name" value="Ube1"/>
    <property type="match status" value="1"/>
</dbReference>
<sequence>MVEGNSLTHVNTNPMLFNFTNFSEDFVPVVISSANNAQAYLKHRHLQFQFTIITLASSNSLVIWALCGRYVLGHEAMRRMGTANVLIAGMRGLGVEIAKNVILSGVKSVTVQDEGLAEWMDFSSQFFLLASHLGQNRALSSLSQLSALNPHVHVNAHTGPLKETLLQQFQVVVLTDSSLDDQQRFGTFCHSNGIKLIVADTKGLCGQLFCDFGEEFEVLDADGETPASAMIDHITKADPGVVTCFEQRHGFVDGSTVSLSEVCGMTKLNSYGPVDIKVLGPDSFSICDTSSFSEYEKGGVATEVKKSKILQFKPLDEALVDPELLVMTDYGKMTKHQTLHLAFQALHGFVKRVGRLPLPRSQSDAELLVAMVTELNKVSQLDQLDEGVVQSLSFTACGDLAPVNAFIGGLAAQEVMKEAMFYLSGKFSIGMCWWIFIPYLSALTTALLSLLQRGSRYDGQTAVFGSGFQERLGEQKYFLVGAGAIGCELLKNFALIGLGAGEGGHITVTDMDSIERSNLNRQFLFRSQDIGVREKQKSEVAAQAVRVMNPNMNITAHQNHLDPDSEQVYGHTFFMGLDGVAAALDNVEARVYLDGRCVQHQRPMLEGGTLGSKGHSLVVVPHLTESYGPAKTGSQNAIPLCTLKNFPHRIEHTLQWARDQFEGLYKQAAEHVNLYFRDSAGFLERTLGRGEAEALEVLECVWGGVGGQRPQGWEDCVGWARRQWETLYNNDIAQLLHCFPSDQLTSSGLPFWSGAKRCPHPLTFDPSNTTHMDYVVAAANLYGQIYGIVGTRDCSAIRSILERVHIPAFTPKSTVKIHLTDKEMEEERESGNLDTGRLDELQKKLSSPPVNSAALQMHPIDFEKVIRAQRHARPSFSPHPQSKLIAGRIIPAIATTTAAVAGLMCVELYKLVQGHRKISSYRSGYINLAVQYCVLSEPLGPQRFTVSDRSAHTPTV</sequence>
<dbReference type="SUPFAM" id="SSF69572">
    <property type="entry name" value="Activating enzymes of the ubiquitin-like proteins"/>
    <property type="match status" value="2"/>
</dbReference>
<dbReference type="Proteomes" id="UP000472277">
    <property type="component" value="Chromosome 14"/>
</dbReference>
<dbReference type="InterPro" id="IPR018075">
    <property type="entry name" value="UBQ-activ_enz_E1"/>
</dbReference>
<dbReference type="Pfam" id="PF16190">
    <property type="entry name" value="E1_FCCH"/>
    <property type="match status" value="1"/>
</dbReference>
<dbReference type="PANTHER" id="PTHR10953:SF198">
    <property type="entry name" value="E1 UBIQUITIN-ACTIVATING ENZYME"/>
    <property type="match status" value="1"/>
</dbReference>
<dbReference type="FunFam" id="3.50.50.80:FF:000001">
    <property type="entry name" value="ubiquitin-like modifier-activating enzyme 1"/>
    <property type="match status" value="1"/>
</dbReference>
<dbReference type="InterPro" id="IPR019572">
    <property type="entry name" value="UBA_E1_SCCH"/>
</dbReference>
<evidence type="ECO:0000259" key="16">
    <source>
        <dbReference type="Pfam" id="PF16191"/>
    </source>
</evidence>
<keyword evidence="12" id="KW-0472">Membrane</keyword>
<dbReference type="InterPro" id="IPR032420">
    <property type="entry name" value="E1_4HB"/>
</dbReference>
<keyword evidence="5 11" id="KW-0436">Ligase</keyword>
<keyword evidence="18" id="KW-1185">Reference proteome</keyword>
<evidence type="ECO:0000313" key="18">
    <source>
        <dbReference type="Proteomes" id="UP000472277"/>
    </source>
</evidence>
<dbReference type="Gene3D" id="2.40.30.180">
    <property type="entry name" value="Ubiquitin-activating enzyme E1, FCCH domain"/>
    <property type="match status" value="1"/>
</dbReference>
<dbReference type="InterPro" id="IPR033127">
    <property type="entry name" value="UBQ-activ_enz_E1_Cys_AS"/>
</dbReference>
<evidence type="ECO:0000256" key="2">
    <source>
        <dbReference type="ARBA" id="ARBA00004906"/>
    </source>
</evidence>
<dbReference type="InterPro" id="IPR000011">
    <property type="entry name" value="UBQ/SUMO-activ_enz_E1-like"/>
</dbReference>
<dbReference type="FunFam" id="1.10.10.2660:FF:000001">
    <property type="entry name" value="Ubiquitin-activating enzyme E1 1"/>
    <property type="match status" value="1"/>
</dbReference>
<evidence type="ECO:0000259" key="14">
    <source>
        <dbReference type="Pfam" id="PF10585"/>
    </source>
</evidence>
<evidence type="ECO:0000259" key="15">
    <source>
        <dbReference type="Pfam" id="PF16190"/>
    </source>
</evidence>
<dbReference type="PROSITE" id="PS00865">
    <property type="entry name" value="UBIQUITIN_ACTIVAT_2"/>
    <property type="match status" value="1"/>
</dbReference>
<organism evidence="17 18">
    <name type="scientific">Salmo trutta</name>
    <name type="common">Brown trout</name>
    <dbReference type="NCBI Taxonomy" id="8032"/>
    <lineage>
        <taxon>Eukaryota</taxon>
        <taxon>Metazoa</taxon>
        <taxon>Chordata</taxon>
        <taxon>Craniata</taxon>
        <taxon>Vertebrata</taxon>
        <taxon>Euteleostomi</taxon>
        <taxon>Actinopterygii</taxon>
        <taxon>Neopterygii</taxon>
        <taxon>Teleostei</taxon>
        <taxon>Protacanthopterygii</taxon>
        <taxon>Salmoniformes</taxon>
        <taxon>Salmonidae</taxon>
        <taxon>Salmoninae</taxon>
        <taxon>Salmo</taxon>
    </lineage>
</organism>
<evidence type="ECO:0000313" key="17">
    <source>
        <dbReference type="Ensembl" id="ENSSTUP00000051800.1"/>
    </source>
</evidence>
<dbReference type="GO" id="GO:0005737">
    <property type="term" value="C:cytoplasm"/>
    <property type="evidence" value="ECO:0007669"/>
    <property type="project" value="TreeGrafter"/>
</dbReference>
<keyword evidence="12" id="KW-1133">Transmembrane helix</keyword>
<feature type="domain" description="Ubiquitin-activating enzyme SCCH" evidence="14">
    <location>
        <begin position="647"/>
        <end position="864"/>
    </location>
</feature>
<dbReference type="AlphaFoldDB" id="A0A673ZYF8"/>
<keyword evidence="7 11" id="KW-0833">Ubl conjugation pathway</keyword>
<evidence type="ECO:0000256" key="10">
    <source>
        <dbReference type="PROSITE-ProRule" id="PRU10132"/>
    </source>
</evidence>
<dbReference type="Gene3D" id="1.10.10.2660">
    <property type="entry name" value="Ubiquitin-activating enzyme E1, SCCH domain"/>
    <property type="match status" value="1"/>
</dbReference>
<proteinExistence type="inferred from homology"/>
<dbReference type="GO" id="GO:0016925">
    <property type="term" value="P:protein sumoylation"/>
    <property type="evidence" value="ECO:0007669"/>
    <property type="project" value="TreeGrafter"/>
</dbReference>
<feature type="transmembrane region" description="Helical" evidence="12">
    <location>
        <begin position="427"/>
        <end position="451"/>
    </location>
</feature>
<dbReference type="GO" id="GO:0004839">
    <property type="term" value="F:ubiquitin activating enzyme activity"/>
    <property type="evidence" value="ECO:0007669"/>
    <property type="project" value="UniProtKB-EC"/>
</dbReference>
<dbReference type="GO" id="GO:0031510">
    <property type="term" value="C:SUMO activating enzyme complex"/>
    <property type="evidence" value="ECO:0007669"/>
    <property type="project" value="TreeGrafter"/>
</dbReference>
<evidence type="ECO:0000256" key="8">
    <source>
        <dbReference type="ARBA" id="ARBA00022840"/>
    </source>
</evidence>
<evidence type="ECO:0000256" key="7">
    <source>
        <dbReference type="ARBA" id="ARBA00022786"/>
    </source>
</evidence>
<dbReference type="Gene3D" id="3.50.50.80">
    <property type="entry name" value="Ubiquitin-activating enzyme E1, inactive adenylation domain, subdomain 1"/>
    <property type="match status" value="1"/>
</dbReference>
<evidence type="ECO:0000256" key="9">
    <source>
        <dbReference type="ARBA" id="ARBA00030371"/>
    </source>
</evidence>
<dbReference type="InterPro" id="IPR000594">
    <property type="entry name" value="ThiF_NAD_FAD-bd"/>
</dbReference>
<dbReference type="InterPro" id="IPR035985">
    <property type="entry name" value="Ubiquitin-activating_enz"/>
</dbReference>
<accession>A0A673ZYF8</accession>
<keyword evidence="6 11" id="KW-0547">Nucleotide-binding</keyword>
<dbReference type="GO" id="GO:0005524">
    <property type="term" value="F:ATP binding"/>
    <property type="evidence" value="ECO:0007669"/>
    <property type="project" value="UniProtKB-KW"/>
</dbReference>
<dbReference type="PRINTS" id="PR01849">
    <property type="entry name" value="UBIQUITINACT"/>
</dbReference>
<evidence type="ECO:0000256" key="12">
    <source>
        <dbReference type="SAM" id="Phobius"/>
    </source>
</evidence>
<evidence type="ECO:0000259" key="13">
    <source>
        <dbReference type="Pfam" id="PF00899"/>
    </source>
</evidence>
<reference evidence="17" key="2">
    <citation type="submission" date="2025-09" db="UniProtKB">
        <authorList>
            <consortium name="Ensembl"/>
        </authorList>
    </citation>
    <scope>IDENTIFICATION</scope>
</reference>
<feature type="domain" description="Ubiquitin-activating enzyme E1 four-helix bundle" evidence="16">
    <location>
        <begin position="307"/>
        <end position="376"/>
    </location>
</feature>
<dbReference type="UniPathway" id="UPA00143"/>
<feature type="active site" description="Glycyl thioester intermediate" evidence="10">
    <location>
        <position position="641"/>
    </location>
</feature>
<feature type="domain" description="THIF-type NAD/FAD binding fold" evidence="13">
    <location>
        <begin position="457"/>
        <end position="918"/>
    </location>
</feature>
<feature type="transmembrane region" description="Helical" evidence="12">
    <location>
        <begin position="50"/>
        <end position="72"/>
    </location>
</feature>
<evidence type="ECO:0000256" key="6">
    <source>
        <dbReference type="ARBA" id="ARBA00022741"/>
    </source>
</evidence>
<dbReference type="GeneTree" id="ENSGT00940000166002"/>
<comment type="pathway">
    <text evidence="2">Protein modification; protein ubiquitination.</text>
</comment>
<dbReference type="InterPro" id="IPR032418">
    <property type="entry name" value="E1_FCCH"/>
</dbReference>
<dbReference type="InterPro" id="IPR042063">
    <property type="entry name" value="Ubi_acti_E1_SCCH"/>
</dbReference>
<comment type="similarity">
    <text evidence="3 11">Belongs to the ubiquitin-activating E1 family.</text>
</comment>
<feature type="domain" description="Ubiquitin-activating enzyme E1 FCCH" evidence="15">
    <location>
        <begin position="238"/>
        <end position="305"/>
    </location>
</feature>
<dbReference type="EC" id="6.2.1.45" evidence="4"/>
<evidence type="ECO:0000256" key="3">
    <source>
        <dbReference type="ARBA" id="ARBA00005673"/>
    </source>
</evidence>
<gene>
    <name evidence="17" type="primary">uba7</name>
</gene>
<dbReference type="Gene3D" id="3.40.50.720">
    <property type="entry name" value="NAD(P)-binding Rossmann-like Domain"/>
    <property type="match status" value="1"/>
</dbReference>
<reference evidence="17" key="1">
    <citation type="submission" date="2025-08" db="UniProtKB">
        <authorList>
            <consortium name="Ensembl"/>
        </authorList>
    </citation>
    <scope>IDENTIFICATION</scope>
</reference>
<keyword evidence="8 11" id="KW-0067">ATP-binding</keyword>
<dbReference type="InterPro" id="IPR042449">
    <property type="entry name" value="Ub-E1_IAD_1"/>
</dbReference>
<dbReference type="FunFam" id="2.40.30.180:FF:000001">
    <property type="entry name" value="ubiquitin-like modifier-activating enzyme 1"/>
    <property type="match status" value="1"/>
</dbReference>
<evidence type="ECO:0000256" key="11">
    <source>
        <dbReference type="RuleBase" id="RU000519"/>
    </source>
</evidence>
<dbReference type="Pfam" id="PF16191">
    <property type="entry name" value="E1_4HB"/>
    <property type="match status" value="1"/>
</dbReference>
<dbReference type="Ensembl" id="ENSSTUT00000054168.1">
    <property type="protein sequence ID" value="ENSSTUP00000051800.1"/>
    <property type="gene ID" value="ENSSTUG00000018524.1"/>
</dbReference>
<dbReference type="Pfam" id="PF10585">
    <property type="entry name" value="UBA_E1_SCCH"/>
    <property type="match status" value="1"/>
</dbReference>
<dbReference type="InterPro" id="IPR045886">
    <property type="entry name" value="ThiF/MoeB/HesA"/>
</dbReference>
<dbReference type="PANTHER" id="PTHR10953">
    <property type="entry name" value="UBIQUITIN-ACTIVATING ENZYME E1"/>
    <property type="match status" value="1"/>
</dbReference>
<protein>
    <recommendedName>
        <fullName evidence="4">E1 ubiquitin-activating enzyme</fullName>
        <ecNumber evidence="4">6.2.1.45</ecNumber>
    </recommendedName>
    <alternativeName>
        <fullName evidence="9">Ubiquitin-activating enzyme E1</fullName>
    </alternativeName>
</protein>